<proteinExistence type="predicted"/>
<keyword evidence="1" id="KW-0175">Coiled coil</keyword>
<evidence type="ECO:0000313" key="3">
    <source>
        <dbReference type="Proteomes" id="UP000176420"/>
    </source>
</evidence>
<dbReference type="EMBL" id="MHKI01000029">
    <property type="protein sequence ID" value="OGY85669.1"/>
    <property type="molecule type" value="Genomic_DNA"/>
</dbReference>
<protein>
    <submittedName>
        <fullName evidence="2">Uncharacterized protein</fullName>
    </submittedName>
</protein>
<organism evidence="2 3">
    <name type="scientific">Candidatus Kerfeldbacteria bacterium RIFOXYB2_FULL_38_14</name>
    <dbReference type="NCBI Taxonomy" id="1798547"/>
    <lineage>
        <taxon>Bacteria</taxon>
        <taxon>Candidatus Kerfeldiibacteriota</taxon>
    </lineage>
</organism>
<feature type="coiled-coil region" evidence="1">
    <location>
        <begin position="222"/>
        <end position="249"/>
    </location>
</feature>
<reference evidence="2 3" key="1">
    <citation type="journal article" date="2016" name="Nat. Commun.">
        <title>Thousands of microbial genomes shed light on interconnected biogeochemical processes in an aquifer system.</title>
        <authorList>
            <person name="Anantharaman K."/>
            <person name="Brown C.T."/>
            <person name="Hug L.A."/>
            <person name="Sharon I."/>
            <person name="Castelle C.J."/>
            <person name="Probst A.J."/>
            <person name="Thomas B.C."/>
            <person name="Singh A."/>
            <person name="Wilkins M.J."/>
            <person name="Karaoz U."/>
            <person name="Brodie E.L."/>
            <person name="Williams K.H."/>
            <person name="Hubbard S.S."/>
            <person name="Banfield J.F."/>
        </authorList>
    </citation>
    <scope>NUCLEOTIDE SEQUENCE [LARGE SCALE GENOMIC DNA]</scope>
</reference>
<dbReference type="AlphaFoldDB" id="A0A1G2BAN9"/>
<sequence length="263" mass="30932">MSERAVALGEAHIIKGVTRGEENNTRFEVISGGKESTDESLNEERLAVSARKEQESARIEALKQTVSADDKDYIPQEVFLEYTQQQQKFKILQNKLDQASWFKKGAIKKQLQTVEQDVARLEVSYPELKVNIKFNLQTKTSRDFEKRNLYQGVSASNDLRGEHLNRVVAIERADIVEDIAQQEEKYPPEVMMKYWQQAERDFVVLQKDRQIILKQKPMLFGKKAWQQKISDIEQQMRQVIVRKKKWEQQLNKKELLEDQKEYQ</sequence>
<dbReference type="Proteomes" id="UP000176420">
    <property type="component" value="Unassembled WGS sequence"/>
</dbReference>
<accession>A0A1G2BAN9</accession>
<evidence type="ECO:0000313" key="2">
    <source>
        <dbReference type="EMBL" id="OGY85669.1"/>
    </source>
</evidence>
<gene>
    <name evidence="2" type="ORF">A2319_05200</name>
</gene>
<evidence type="ECO:0000256" key="1">
    <source>
        <dbReference type="SAM" id="Coils"/>
    </source>
</evidence>
<comment type="caution">
    <text evidence="2">The sequence shown here is derived from an EMBL/GenBank/DDBJ whole genome shotgun (WGS) entry which is preliminary data.</text>
</comment>
<name>A0A1G2BAN9_9BACT</name>